<proteinExistence type="predicted"/>
<dbReference type="Proteomes" id="UP000034097">
    <property type="component" value="Unassembled WGS sequence"/>
</dbReference>
<sequence length="76" mass="8649">MPRLVKKSATAPVIVGDKHICMCGLSENQPFCDKSHHKTKDEDKEKLYWYEGENREEVTTEADECEGCTGNCCHED</sequence>
<dbReference type="SMART" id="SM00704">
    <property type="entry name" value="ZnF_CDGSH"/>
    <property type="match status" value="1"/>
</dbReference>
<keyword evidence="1" id="KW-0001">2Fe-2S</keyword>
<dbReference type="InterPro" id="IPR018967">
    <property type="entry name" value="FeS-contain_CDGSH-typ"/>
</dbReference>
<dbReference type="GO" id="GO:0051537">
    <property type="term" value="F:2 iron, 2 sulfur cluster binding"/>
    <property type="evidence" value="ECO:0007669"/>
    <property type="project" value="UniProtKB-KW"/>
</dbReference>
<evidence type="ECO:0000313" key="7">
    <source>
        <dbReference type="Proteomes" id="UP000034097"/>
    </source>
</evidence>
<feature type="domain" description="Iron-binding zinc finger CDGSH type" evidence="5">
    <location>
        <begin position="7"/>
        <end position="42"/>
    </location>
</feature>
<dbReference type="InterPro" id="IPR042216">
    <property type="entry name" value="MitoNEET_CISD"/>
</dbReference>
<comment type="caution">
    <text evidence="6">The sequence shown here is derived from an EMBL/GenBank/DDBJ whole genome shotgun (WGS) entry which is preliminary data.</text>
</comment>
<evidence type="ECO:0000256" key="3">
    <source>
        <dbReference type="ARBA" id="ARBA00023004"/>
    </source>
</evidence>
<name>A0A0G1JPF1_9BACT</name>
<evidence type="ECO:0000256" key="4">
    <source>
        <dbReference type="ARBA" id="ARBA00023014"/>
    </source>
</evidence>
<protein>
    <recommendedName>
        <fullName evidence="5">Iron-binding zinc finger CDGSH type domain-containing protein</fullName>
    </recommendedName>
</protein>
<keyword evidence="4" id="KW-0411">Iron-sulfur</keyword>
<keyword evidence="3" id="KW-0408">Iron</keyword>
<accession>A0A0G1JPF1</accession>
<dbReference type="AlphaFoldDB" id="A0A0G1JPF1"/>
<dbReference type="Pfam" id="PF09360">
    <property type="entry name" value="zf-CDGSH"/>
    <property type="match status" value="1"/>
</dbReference>
<dbReference type="GO" id="GO:0005737">
    <property type="term" value="C:cytoplasm"/>
    <property type="evidence" value="ECO:0007669"/>
    <property type="project" value="UniProtKB-ARBA"/>
</dbReference>
<evidence type="ECO:0000256" key="2">
    <source>
        <dbReference type="ARBA" id="ARBA00022723"/>
    </source>
</evidence>
<dbReference type="GO" id="GO:0046872">
    <property type="term" value="F:metal ion binding"/>
    <property type="evidence" value="ECO:0007669"/>
    <property type="project" value="UniProtKB-KW"/>
</dbReference>
<evidence type="ECO:0000259" key="5">
    <source>
        <dbReference type="SMART" id="SM00704"/>
    </source>
</evidence>
<keyword evidence="2" id="KW-0479">Metal-binding</keyword>
<organism evidence="6 7">
    <name type="scientific">Candidatus Collierbacteria bacterium GW2011_GWF1_44_12</name>
    <dbReference type="NCBI Taxonomy" id="1618402"/>
    <lineage>
        <taxon>Bacteria</taxon>
        <taxon>Candidatus Collieribacteriota</taxon>
    </lineage>
</organism>
<dbReference type="Gene3D" id="3.40.5.90">
    <property type="entry name" value="CDGSH iron-sulfur domain, mitoNEET-type"/>
    <property type="match status" value="1"/>
</dbReference>
<reference evidence="6 7" key="1">
    <citation type="journal article" date="2015" name="Nature">
        <title>rRNA introns, odd ribosomes, and small enigmatic genomes across a large radiation of phyla.</title>
        <authorList>
            <person name="Brown C.T."/>
            <person name="Hug L.A."/>
            <person name="Thomas B.C."/>
            <person name="Sharon I."/>
            <person name="Castelle C.J."/>
            <person name="Singh A."/>
            <person name="Wilkins M.J."/>
            <person name="Williams K.H."/>
            <person name="Banfield J.F."/>
        </authorList>
    </citation>
    <scope>NUCLEOTIDE SEQUENCE [LARGE SCALE GENOMIC DNA]</scope>
</reference>
<evidence type="ECO:0000313" key="6">
    <source>
        <dbReference type="EMBL" id="KKT37364.1"/>
    </source>
</evidence>
<gene>
    <name evidence="6" type="ORF">UW26_C0033G0010</name>
</gene>
<evidence type="ECO:0000256" key="1">
    <source>
        <dbReference type="ARBA" id="ARBA00022714"/>
    </source>
</evidence>
<dbReference type="EMBL" id="LCHQ01000033">
    <property type="protein sequence ID" value="KKT37364.1"/>
    <property type="molecule type" value="Genomic_DNA"/>
</dbReference>